<dbReference type="Gene3D" id="3.20.10.10">
    <property type="entry name" value="D-amino Acid Aminotransferase, subunit A, domain 2"/>
    <property type="match status" value="1"/>
</dbReference>
<organism evidence="4">
    <name type="scientific">Desulfacinum infernum</name>
    <dbReference type="NCBI Taxonomy" id="35837"/>
    <lineage>
        <taxon>Bacteria</taxon>
        <taxon>Pseudomonadati</taxon>
        <taxon>Thermodesulfobacteriota</taxon>
        <taxon>Syntrophobacteria</taxon>
        <taxon>Syntrophobacterales</taxon>
        <taxon>Syntrophobacteraceae</taxon>
        <taxon>Desulfacinum</taxon>
    </lineage>
</organism>
<dbReference type="AlphaFoldDB" id="A0A832A4W9"/>
<protein>
    <submittedName>
        <fullName evidence="4">Peptidase</fullName>
    </submittedName>
</protein>
<dbReference type="CDD" id="cd00449">
    <property type="entry name" value="PLPDE_IV"/>
    <property type="match status" value="1"/>
</dbReference>
<dbReference type="PANTHER" id="PTHR42743">
    <property type="entry name" value="AMINO-ACID AMINOTRANSFERASE"/>
    <property type="match status" value="1"/>
</dbReference>
<reference evidence="4" key="1">
    <citation type="journal article" date="2020" name="mSystems">
        <title>Genome- and Community-Level Interaction Insights into Carbon Utilization and Element Cycling Functions of Hydrothermarchaeota in Hydrothermal Sediment.</title>
        <authorList>
            <person name="Zhou Z."/>
            <person name="Liu Y."/>
            <person name="Xu W."/>
            <person name="Pan J."/>
            <person name="Luo Z.H."/>
            <person name="Li M."/>
        </authorList>
    </citation>
    <scope>NUCLEOTIDE SEQUENCE [LARGE SCALE GENOMIC DNA]</scope>
    <source>
        <strain evidence="4">SpSt-456</strain>
    </source>
</reference>
<dbReference type="EMBL" id="DSTK01000041">
    <property type="protein sequence ID" value="HFK98673.1"/>
    <property type="molecule type" value="Genomic_DNA"/>
</dbReference>
<dbReference type="GO" id="GO:0008652">
    <property type="term" value="P:amino acid biosynthetic process"/>
    <property type="evidence" value="ECO:0007669"/>
    <property type="project" value="UniProtKB-ARBA"/>
</dbReference>
<dbReference type="PANTHER" id="PTHR42743:SF22">
    <property type="entry name" value="D-AMINO-ACID TRANSAMINASE, CHLOROPLASTIC"/>
    <property type="match status" value="1"/>
</dbReference>
<dbReference type="Pfam" id="PF01063">
    <property type="entry name" value="Aminotran_4"/>
    <property type="match status" value="1"/>
</dbReference>
<accession>A0A832A4W9</accession>
<sequence>MGRGVPVLGFDAVVDRLLQKREPYHAEYLAMFSSWYGGICTDPRAMLIPLDDHLVHRGDGVFEALQCVDGHLYLLDRHLDRLHRSADIAQLPWPVDRQRLIDLVKETVRATGSRDCLVRIYMSRGPGGFSTDPYECPASQLYIMVTRLKTVPEDKLTRGVTLKSSRIPIKKSYFANVKSCNYLPNVLMTKEARDAGVDFTVSIDDDGFLGEGATENVGIVTRDGRFLVPRFERILQGTTVTRMLELARPLVTSGELSEVAEADLRPEDAYNAAEMMIFGTTYPVLAVVRYDDRPIGDGVPGPCFRRFRSLMLQDARSGLGVRTPVWAEGDEPVGADDALSAKEAG</sequence>
<dbReference type="FunFam" id="3.20.10.10:FF:000002">
    <property type="entry name" value="D-alanine aminotransferase"/>
    <property type="match status" value="1"/>
</dbReference>
<dbReference type="GO" id="GO:0003824">
    <property type="term" value="F:catalytic activity"/>
    <property type="evidence" value="ECO:0007669"/>
    <property type="project" value="InterPro"/>
</dbReference>
<dbReference type="GO" id="GO:0046394">
    <property type="term" value="P:carboxylic acid biosynthetic process"/>
    <property type="evidence" value="ECO:0007669"/>
    <property type="project" value="UniProtKB-ARBA"/>
</dbReference>
<evidence type="ECO:0000313" key="4">
    <source>
        <dbReference type="EMBL" id="HFK98673.1"/>
    </source>
</evidence>
<comment type="caution">
    <text evidence="4">The sequence shown here is derived from an EMBL/GenBank/DDBJ whole genome shotgun (WGS) entry which is preliminary data.</text>
</comment>
<dbReference type="InterPro" id="IPR043132">
    <property type="entry name" value="BCAT-like_C"/>
</dbReference>
<dbReference type="InterPro" id="IPR050571">
    <property type="entry name" value="Class-IV_PLP-Dep_Aminotrnsfr"/>
</dbReference>
<comment type="cofactor">
    <cofactor evidence="1">
        <name>pyridoxal 5'-phosphate</name>
        <dbReference type="ChEBI" id="CHEBI:597326"/>
    </cofactor>
</comment>
<gene>
    <name evidence="4" type="ORF">ENS06_15270</name>
</gene>
<evidence type="ECO:0000256" key="2">
    <source>
        <dbReference type="ARBA" id="ARBA00009320"/>
    </source>
</evidence>
<dbReference type="InterPro" id="IPR043131">
    <property type="entry name" value="BCAT-like_N"/>
</dbReference>
<proteinExistence type="inferred from homology"/>
<evidence type="ECO:0000256" key="1">
    <source>
        <dbReference type="ARBA" id="ARBA00001933"/>
    </source>
</evidence>
<dbReference type="SUPFAM" id="SSF56752">
    <property type="entry name" value="D-aminoacid aminotransferase-like PLP-dependent enzymes"/>
    <property type="match status" value="1"/>
</dbReference>
<comment type="similarity">
    <text evidence="2">Belongs to the class-IV pyridoxal-phosphate-dependent aminotransferase family.</text>
</comment>
<name>A0A832A4W9_9BACT</name>
<keyword evidence="3" id="KW-0663">Pyridoxal phosphate</keyword>
<dbReference type="InterPro" id="IPR001544">
    <property type="entry name" value="Aminotrans_IV"/>
</dbReference>
<dbReference type="Gene3D" id="3.30.470.10">
    <property type="match status" value="1"/>
</dbReference>
<evidence type="ECO:0000256" key="3">
    <source>
        <dbReference type="ARBA" id="ARBA00022898"/>
    </source>
</evidence>
<dbReference type="InterPro" id="IPR036038">
    <property type="entry name" value="Aminotransferase-like"/>
</dbReference>